<gene>
    <name evidence="12" type="ORF">FNF29_04599</name>
</gene>
<organism evidence="12 13">
    <name type="scientific">Cafeteria roenbergensis</name>
    <name type="common">Marine flagellate</name>
    <dbReference type="NCBI Taxonomy" id="33653"/>
    <lineage>
        <taxon>Eukaryota</taxon>
        <taxon>Sar</taxon>
        <taxon>Stramenopiles</taxon>
        <taxon>Bigyra</taxon>
        <taxon>Opalozoa</taxon>
        <taxon>Bicosoecida</taxon>
        <taxon>Cafeteriaceae</taxon>
        <taxon>Cafeteria</taxon>
    </lineage>
</organism>
<keyword evidence="4 8" id="KW-0274">FAD</keyword>
<dbReference type="Gene3D" id="3.50.50.60">
    <property type="entry name" value="FAD/NAD(P)-binding domain"/>
    <property type="match status" value="1"/>
</dbReference>
<feature type="domain" description="Pyridine nucleotide-disulphide oxidoreductase dimerisation" evidence="10">
    <location>
        <begin position="473"/>
        <end position="591"/>
    </location>
</feature>
<accession>A0A5A8CGZ6</accession>
<keyword evidence="6" id="KW-1015">Disulfide bond</keyword>
<dbReference type="GO" id="GO:0005739">
    <property type="term" value="C:mitochondrion"/>
    <property type="evidence" value="ECO:0007669"/>
    <property type="project" value="TreeGrafter"/>
</dbReference>
<dbReference type="InterPro" id="IPR016156">
    <property type="entry name" value="FAD/NAD-linked_Rdtase_dimer_sf"/>
</dbReference>
<evidence type="ECO:0000256" key="2">
    <source>
        <dbReference type="ARBA" id="ARBA00007532"/>
    </source>
</evidence>
<dbReference type="SUPFAM" id="SSF51905">
    <property type="entry name" value="FAD/NAD(P)-binding domain"/>
    <property type="match status" value="1"/>
</dbReference>
<evidence type="ECO:0000256" key="8">
    <source>
        <dbReference type="RuleBase" id="RU003691"/>
    </source>
</evidence>
<dbReference type="PRINTS" id="PR00368">
    <property type="entry name" value="FADPNR"/>
</dbReference>
<comment type="cofactor">
    <cofactor evidence="1">
        <name>FAD</name>
        <dbReference type="ChEBI" id="CHEBI:57692"/>
    </cofactor>
</comment>
<dbReference type="InterPro" id="IPR036188">
    <property type="entry name" value="FAD/NAD-bd_sf"/>
</dbReference>
<dbReference type="Pfam" id="PF07992">
    <property type="entry name" value="Pyr_redox_2"/>
    <property type="match status" value="1"/>
</dbReference>
<dbReference type="EMBL" id="VLTN01000027">
    <property type="protein sequence ID" value="KAA0151400.1"/>
    <property type="molecule type" value="Genomic_DNA"/>
</dbReference>
<dbReference type="OMA" id="KNTEMIC"/>
<evidence type="ECO:0000256" key="7">
    <source>
        <dbReference type="ARBA" id="ARBA00023284"/>
    </source>
</evidence>
<dbReference type="InterPro" id="IPR046952">
    <property type="entry name" value="GSHR/TRXR-like"/>
</dbReference>
<dbReference type="PRINTS" id="PR00411">
    <property type="entry name" value="PNDRDTASEI"/>
</dbReference>
<dbReference type="GO" id="GO:0034599">
    <property type="term" value="P:cellular response to oxidative stress"/>
    <property type="evidence" value="ECO:0007669"/>
    <property type="project" value="TreeGrafter"/>
</dbReference>
<dbReference type="AlphaFoldDB" id="A0A5A8CGZ6"/>
<dbReference type="InterPro" id="IPR004099">
    <property type="entry name" value="Pyr_nucl-diS_OxRdtase_dimer"/>
</dbReference>
<dbReference type="GO" id="GO:0004362">
    <property type="term" value="F:glutathione-disulfide reductase (NADPH) activity"/>
    <property type="evidence" value="ECO:0007669"/>
    <property type="project" value="TreeGrafter"/>
</dbReference>
<evidence type="ECO:0000256" key="9">
    <source>
        <dbReference type="SAM" id="MobiDB-lite"/>
    </source>
</evidence>
<dbReference type="GO" id="GO:0050660">
    <property type="term" value="F:flavin adenine dinucleotide binding"/>
    <property type="evidence" value="ECO:0007669"/>
    <property type="project" value="InterPro"/>
</dbReference>
<dbReference type="PANTHER" id="PTHR42737">
    <property type="entry name" value="GLUTATHIONE REDUCTASE"/>
    <property type="match status" value="1"/>
</dbReference>
<dbReference type="Proteomes" id="UP000323011">
    <property type="component" value="Unassembled WGS sequence"/>
</dbReference>
<comment type="caution">
    <text evidence="12">The sequence shown here is derived from an EMBL/GenBank/DDBJ whole genome shotgun (WGS) entry which is preliminary data.</text>
</comment>
<dbReference type="InterPro" id="IPR012999">
    <property type="entry name" value="Pyr_OxRdtase_I_AS"/>
</dbReference>
<evidence type="ECO:0000259" key="11">
    <source>
        <dbReference type="Pfam" id="PF07992"/>
    </source>
</evidence>
<dbReference type="SUPFAM" id="SSF55424">
    <property type="entry name" value="FAD/NAD-linked reductases, dimerisation (C-terminal) domain"/>
    <property type="match status" value="1"/>
</dbReference>
<name>A0A5A8CGZ6_CAFRO</name>
<evidence type="ECO:0000313" key="13">
    <source>
        <dbReference type="Proteomes" id="UP000323011"/>
    </source>
</evidence>
<keyword evidence="13" id="KW-1185">Reference proteome</keyword>
<feature type="region of interest" description="Disordered" evidence="9">
    <location>
        <begin position="1"/>
        <end position="24"/>
    </location>
</feature>
<reference evidence="12 13" key="1">
    <citation type="submission" date="2019-07" db="EMBL/GenBank/DDBJ databases">
        <title>Genomes of Cafeteria roenbergensis.</title>
        <authorList>
            <person name="Fischer M.G."/>
            <person name="Hackl T."/>
            <person name="Roman M."/>
        </authorList>
    </citation>
    <scope>NUCLEOTIDE SEQUENCE [LARGE SCALE GENOMIC DNA]</scope>
    <source>
        <strain evidence="12 13">BVI</strain>
    </source>
</reference>
<dbReference type="PANTHER" id="PTHR42737:SF6">
    <property type="entry name" value="THIOREDOXIN-DISULFIDE REDUCTASE"/>
    <property type="match status" value="1"/>
</dbReference>
<dbReference type="Pfam" id="PF02852">
    <property type="entry name" value="Pyr_redox_dim"/>
    <property type="match status" value="1"/>
</dbReference>
<keyword evidence="3 8" id="KW-0285">Flavoprotein</keyword>
<feature type="domain" description="FAD/NAD(P)-binding" evidence="11">
    <location>
        <begin position="30"/>
        <end position="401"/>
    </location>
</feature>
<evidence type="ECO:0000313" key="12">
    <source>
        <dbReference type="EMBL" id="KAA0151400.1"/>
    </source>
</evidence>
<dbReference type="InterPro" id="IPR023753">
    <property type="entry name" value="FAD/NAD-binding_dom"/>
</dbReference>
<evidence type="ECO:0000256" key="1">
    <source>
        <dbReference type="ARBA" id="ARBA00001974"/>
    </source>
</evidence>
<evidence type="ECO:0000256" key="3">
    <source>
        <dbReference type="ARBA" id="ARBA00022630"/>
    </source>
</evidence>
<feature type="compositionally biased region" description="Low complexity" evidence="9">
    <location>
        <begin position="1"/>
        <end position="12"/>
    </location>
</feature>
<proteinExistence type="inferred from homology"/>
<protein>
    <submittedName>
        <fullName evidence="12">Uncharacterized protein</fullName>
    </submittedName>
</protein>
<dbReference type="GO" id="GO:0005829">
    <property type="term" value="C:cytosol"/>
    <property type="evidence" value="ECO:0007669"/>
    <property type="project" value="TreeGrafter"/>
</dbReference>
<evidence type="ECO:0000259" key="10">
    <source>
        <dbReference type="Pfam" id="PF02852"/>
    </source>
</evidence>
<sequence>MLRRAAGAAARLGSRRHLTTSTARGGTKPYDVVVIGGGSGGIACARESASLGARVAVLDAVSPSPQGTSWGLGGTCVNVGCIPKKLMHRAARLGDAFGVLGSALGWPSVPDKAPAHDWPALSSSVTSYVRSLNFGYRSALQKEGVDYINAFGQLGPCADDGSFVVACTAPTDESDSDAEEPLPDLVASSVVVATGTRPVLPSEDDLPGVSSLAITSDDLFSLRESPGRVLVVGGGYIALECAGFLRGLGLPVTVVHRSDRFLRAFDSDASRAVVQDLTARGVQFRTGLSLSAITSEASHAGKPKMVRARNAETGEEVSLGEFDTVMFAIGRQPLSPSRFGAQNAGVETAGGRVTGGHAWPGHKLCELSSHVPESSTCPGVFAVGDVLQGSSELTPVAIQQGVRVARLLNQAGWKYGASRATEDPASATAFSLDGLDLGGLGMEVEPSQRAPPSRPTPAPWQLAVPPPVDPTLVPTAVFTPAEYACVGLSEEEAIRQYGQDGVEVVWSKFDDLEARLASQHAWRPHGEPGSLAKVVARREEPWNVLGFHLVGPEASEAIQGFAMALRAGVTLPDVASCVGVHPTLSEELVSAHVTRRSGADPTKSSC</sequence>
<evidence type="ECO:0000256" key="5">
    <source>
        <dbReference type="ARBA" id="ARBA00023002"/>
    </source>
</evidence>
<dbReference type="Gene3D" id="3.30.390.30">
    <property type="match status" value="1"/>
</dbReference>
<dbReference type="GO" id="GO:0006749">
    <property type="term" value="P:glutathione metabolic process"/>
    <property type="evidence" value="ECO:0007669"/>
    <property type="project" value="TreeGrafter"/>
</dbReference>
<dbReference type="GO" id="GO:0045454">
    <property type="term" value="P:cell redox homeostasis"/>
    <property type="evidence" value="ECO:0007669"/>
    <property type="project" value="InterPro"/>
</dbReference>
<keyword evidence="7 8" id="KW-0676">Redox-active center</keyword>
<keyword evidence="5 8" id="KW-0560">Oxidoreductase</keyword>
<evidence type="ECO:0000256" key="6">
    <source>
        <dbReference type="ARBA" id="ARBA00023157"/>
    </source>
</evidence>
<comment type="similarity">
    <text evidence="2 8">Belongs to the class-I pyridine nucleotide-disulfide oxidoreductase family.</text>
</comment>
<dbReference type="PROSITE" id="PS00076">
    <property type="entry name" value="PYRIDINE_REDOX_1"/>
    <property type="match status" value="1"/>
</dbReference>
<evidence type="ECO:0000256" key="4">
    <source>
        <dbReference type="ARBA" id="ARBA00022827"/>
    </source>
</evidence>